<name>A0A0X1KWS1_VIBCO</name>
<reference evidence="1" key="1">
    <citation type="submission" date="2005-09" db="EMBL/GenBank/DDBJ databases">
        <title>Annotation of Vibrio cholerae MO10.</title>
        <authorList>
            <person name="Colwell R."/>
            <person name="Grim C.J."/>
            <person name="Young S."/>
            <person name="Jaffe D."/>
            <person name="Gnerre S."/>
            <person name="Berlin A."/>
            <person name="Heiman D."/>
            <person name="Hepburn T."/>
            <person name="Shea T."/>
            <person name="Sykes S."/>
            <person name="Yandava C."/>
            <person name="Alvarado L."/>
            <person name="Kodira C."/>
            <person name="Borodovsky M."/>
            <person name="Heidelberg J."/>
            <person name="Lander E."/>
            <person name="Galagan J."/>
            <person name="Nusbaum C."/>
            <person name="Birren B."/>
        </authorList>
    </citation>
    <scope>NUCLEOTIDE SEQUENCE [LARGE SCALE GENOMIC DNA]</scope>
    <source>
        <strain evidence="1">MO10</strain>
    </source>
</reference>
<gene>
    <name evidence="1" type="ORF">VchoM_00730</name>
</gene>
<organism evidence="1">
    <name type="scientific">Vibrio cholerae (strain MO10)</name>
    <dbReference type="NCBI Taxonomy" id="345072"/>
    <lineage>
        <taxon>Bacteria</taxon>
        <taxon>Pseudomonadati</taxon>
        <taxon>Pseudomonadota</taxon>
        <taxon>Gammaproteobacteria</taxon>
        <taxon>Vibrionales</taxon>
        <taxon>Vibrionaceae</taxon>
        <taxon>Vibrio</taxon>
    </lineage>
</organism>
<accession>A0A0X1KWS1</accession>
<dbReference type="EMBL" id="DS990136">
    <property type="protein sequence ID" value="EET22703.1"/>
    <property type="molecule type" value="Genomic_DNA"/>
</dbReference>
<reference evidence="1" key="2">
    <citation type="submission" date="2008-07" db="EMBL/GenBank/DDBJ databases">
        <authorList>
            <consortium name="Broad Institute Genome Sequencing Platform"/>
            <person name="Colwell R."/>
            <person name="Grim C.J."/>
            <person name="Young S."/>
            <person name="Jaffe D."/>
            <person name="Gnerre S."/>
            <person name="Berlin A."/>
            <person name="Heiman D."/>
            <person name="Hepburn T."/>
            <person name="Shea T."/>
            <person name="Sykes S."/>
            <person name="Alvarado L."/>
            <person name="Kodira C."/>
            <person name="Heidelberg J."/>
            <person name="Lander E."/>
            <person name="Galagan J."/>
            <person name="Nusbaum C."/>
            <person name="Birren B."/>
        </authorList>
    </citation>
    <scope>NUCLEOTIDE SEQUENCE [LARGE SCALE GENOMIC DNA]</scope>
    <source>
        <strain evidence="1">MO10</strain>
    </source>
</reference>
<dbReference type="HOGENOM" id="CLU_1958638_0_0_6"/>
<evidence type="ECO:0000313" key="1">
    <source>
        <dbReference type="EMBL" id="EET22703.1"/>
    </source>
</evidence>
<sequence length="136" mass="15679">MLIKLPLLGVLSMNRSEMTKNFVFREFECGLSVEEAAKLCFKTVSEVKQWDAGEKIPPICKRLMRWHSRKELYYGDEWWGFRMEGGRLIFPTGDRVAPQQLLAAIAILQIQAPDDAMTRSKLLKYARAMARIKGIK</sequence>
<proteinExistence type="predicted"/>
<protein>
    <submittedName>
        <fullName evidence="1">Bacteriophage f237 protein</fullName>
    </submittedName>
</protein>
<dbReference type="Proteomes" id="UP000004687">
    <property type="component" value="Unassembled WGS sequence"/>
</dbReference>
<dbReference type="AlphaFoldDB" id="A0A0X1KWS1"/>